<evidence type="ECO:0000259" key="1">
    <source>
        <dbReference type="Pfam" id="PF09861"/>
    </source>
</evidence>
<organism evidence="2 3">
    <name type="scientific">Enemella evansiae</name>
    <dbReference type="NCBI Taxonomy" id="2016499"/>
    <lineage>
        <taxon>Bacteria</taxon>
        <taxon>Bacillati</taxon>
        <taxon>Actinomycetota</taxon>
        <taxon>Actinomycetes</taxon>
        <taxon>Propionibacteriales</taxon>
        <taxon>Propionibacteriaceae</taxon>
        <taxon>Enemella</taxon>
    </lineage>
</organism>
<keyword evidence="3" id="KW-1185">Reference proteome</keyword>
<reference evidence="2 3" key="1">
    <citation type="submission" date="2017-07" db="EMBL/GenBank/DDBJ databases">
        <title>Draft whole genome sequences of clinical Proprionibacteriaceae strains.</title>
        <authorList>
            <person name="Bernier A.-M."/>
            <person name="Bernard K."/>
            <person name="Domingo M.-C."/>
        </authorList>
    </citation>
    <scope>NUCLEOTIDE SEQUENCE [LARGE SCALE GENOMIC DNA]</scope>
    <source>
        <strain evidence="2 3">NML 030167</strain>
    </source>
</reference>
<dbReference type="InterPro" id="IPR043166">
    <property type="entry name" value="LarA-like_C"/>
</dbReference>
<dbReference type="InterPro" id="IPR018657">
    <property type="entry name" value="LarA-like_N"/>
</dbReference>
<dbReference type="RefSeq" id="WP_094405126.1">
    <property type="nucleotide sequence ID" value="NZ_NMVM01000005.1"/>
</dbReference>
<protein>
    <submittedName>
        <fullName evidence="2">Transcriptional regulator</fullName>
    </submittedName>
</protein>
<dbReference type="AlphaFoldDB" id="A0A255GEG8"/>
<dbReference type="Gene3D" id="3.90.226.30">
    <property type="match status" value="1"/>
</dbReference>
<name>A0A255GEG8_9ACTN</name>
<dbReference type="GO" id="GO:0050043">
    <property type="term" value="F:lactate racemase activity"/>
    <property type="evidence" value="ECO:0007669"/>
    <property type="project" value="InterPro"/>
</dbReference>
<comment type="caution">
    <text evidence="2">The sequence shown here is derived from an EMBL/GenBank/DDBJ whole genome shotgun (WGS) entry which is preliminary data.</text>
</comment>
<evidence type="ECO:0000313" key="3">
    <source>
        <dbReference type="Proteomes" id="UP000215896"/>
    </source>
</evidence>
<dbReference type="Proteomes" id="UP000215896">
    <property type="component" value="Unassembled WGS sequence"/>
</dbReference>
<gene>
    <name evidence="2" type="ORF">CGZ94_06295</name>
</gene>
<feature type="domain" description="LarA-like N-terminal" evidence="1">
    <location>
        <begin position="39"/>
        <end position="192"/>
    </location>
</feature>
<accession>A0A255GEG8</accession>
<dbReference type="EMBL" id="NMVO01000012">
    <property type="protein sequence ID" value="OYO14240.1"/>
    <property type="molecule type" value="Genomic_DNA"/>
</dbReference>
<proteinExistence type="predicted"/>
<dbReference type="Gene3D" id="3.40.50.11440">
    <property type="match status" value="1"/>
</dbReference>
<evidence type="ECO:0000313" key="2">
    <source>
        <dbReference type="EMBL" id="OYO14240.1"/>
    </source>
</evidence>
<sequence>MSRPGFVLEVDDRTPPLLIGEGAGCRLERLPVGTRVAYPAESLPGVPHVGEAIDQALSAPLGAGSEPAAPLATRLKPGMKLAITFTDGSRPAPSAAAPDLRGRVLEQVLELAAAAGVDDVRLVAANGLRRKQTSDELRGLVGERVHRSFAVQQRLTAHDAEAPDLVEVAPGVLLNKAVAEADLVVNVVLVDQPQRTGWDQLATGLTGTATAWAQTGLGGDPAVRAEVAGVLADELEVFQIEVVLDQQLFPPQLGFLSRREWEWKVRDRVAFLGFRQFQAIAPHRVRRMYFDTNPAPYGVLQVAAGDVTAVGAASAELVTRQQGVRLGEPADVLLAGPAPVTEHNIGAVMNPLIAAWDTLGRTFNAYTGKPAVREGGAMILFHPLTQAFNSRFHTASADFFADVLPATTDTGRIRSEFEPKFLGDEWYANLYRTQNAFHGVHPLQLWYDTRAAVEHCGDIIWVGADRSSAERMGFRAASTLADALEIASATVGRNPAITHLHTPPSMLAELS</sequence>
<dbReference type="Pfam" id="PF09861">
    <property type="entry name" value="Lar_N"/>
    <property type="match status" value="1"/>
</dbReference>
<dbReference type="OrthoDB" id="9770545at2"/>